<evidence type="ECO:0000256" key="1">
    <source>
        <dbReference type="SAM" id="SignalP"/>
    </source>
</evidence>
<keyword evidence="3" id="KW-1185">Reference proteome</keyword>
<feature type="chain" id="PRO_5030135855" evidence="1">
    <location>
        <begin position="21"/>
        <end position="71"/>
    </location>
</feature>
<gene>
    <name evidence="2" type="ORF">FS320_41950</name>
</gene>
<dbReference type="EMBL" id="VOSK01000609">
    <property type="protein sequence ID" value="MPR31274.1"/>
    <property type="molecule type" value="Genomic_DNA"/>
</dbReference>
<reference evidence="2 3" key="1">
    <citation type="journal article" date="2019" name="Syst. Appl. Microbiol.">
        <title>Microvirga tunisiensis sp. nov., a root nodule symbiotic bacterium isolated from Lupinus micranthus and L. luteus grown in Northern Tunisia.</title>
        <authorList>
            <person name="Msaddak A."/>
            <person name="Rejili M."/>
            <person name="Duran D."/>
            <person name="Mars M."/>
            <person name="Palacios J.M."/>
            <person name="Ruiz-Argueso T."/>
            <person name="Rey L."/>
            <person name="Imperial J."/>
        </authorList>
    </citation>
    <scope>NUCLEOTIDE SEQUENCE [LARGE SCALE GENOMIC DNA]</scope>
    <source>
        <strain evidence="2 3">Lmie10</strain>
    </source>
</reference>
<dbReference type="OrthoDB" id="8020444at2"/>
<comment type="caution">
    <text evidence="2">The sequence shown here is derived from an EMBL/GenBank/DDBJ whole genome shotgun (WGS) entry which is preliminary data.</text>
</comment>
<organism evidence="2 3">
    <name type="scientific">Microvirga tunisiensis</name>
    <dbReference type="NCBI Taxonomy" id="2108360"/>
    <lineage>
        <taxon>Bacteria</taxon>
        <taxon>Pseudomonadati</taxon>
        <taxon>Pseudomonadota</taxon>
        <taxon>Alphaproteobacteria</taxon>
        <taxon>Hyphomicrobiales</taxon>
        <taxon>Methylobacteriaceae</taxon>
        <taxon>Microvirga</taxon>
    </lineage>
</organism>
<dbReference type="AlphaFoldDB" id="A0A5N7MZC4"/>
<dbReference type="Proteomes" id="UP000403266">
    <property type="component" value="Unassembled WGS sequence"/>
</dbReference>
<name>A0A5N7MZC4_9HYPH</name>
<keyword evidence="1" id="KW-0732">Signal</keyword>
<feature type="signal peptide" evidence="1">
    <location>
        <begin position="1"/>
        <end position="20"/>
    </location>
</feature>
<dbReference type="RefSeq" id="WP_152718463.1">
    <property type="nucleotide sequence ID" value="NZ_VOSJ01000650.1"/>
</dbReference>
<protein>
    <submittedName>
        <fullName evidence="2">Uncharacterized protein</fullName>
    </submittedName>
</protein>
<accession>A0A5N7MZC4</accession>
<evidence type="ECO:0000313" key="3">
    <source>
        <dbReference type="Proteomes" id="UP000403266"/>
    </source>
</evidence>
<evidence type="ECO:0000313" key="2">
    <source>
        <dbReference type="EMBL" id="MPR31274.1"/>
    </source>
</evidence>
<sequence length="71" mass="7645">MRAILALLCLFSGLPDDASAEGFDATQEKTEKYRALLSELASSGTTPDIETATDLPEGLKQAIEAWTDPRC</sequence>
<proteinExistence type="predicted"/>